<feature type="domain" description="D-isomer specific 2-hydroxyacid dehydrogenase catalytic" evidence="6">
    <location>
        <begin position="20"/>
        <end position="323"/>
    </location>
</feature>
<dbReference type="KEGG" id="fpal:HYN49_06995"/>
<dbReference type="PANTHER" id="PTHR42789:SF1">
    <property type="entry name" value="D-ISOMER SPECIFIC 2-HYDROXYACID DEHYDROGENASE FAMILY PROTEIN (AFU_ORTHOLOGUE AFUA_6G10090)"/>
    <property type="match status" value="1"/>
</dbReference>
<reference evidence="8 9" key="1">
    <citation type="submission" date="2018-05" db="EMBL/GenBank/DDBJ databases">
        <title>Genome sequencing of Flavobacterium sp. HYN0049.</title>
        <authorList>
            <person name="Yi H."/>
            <person name="Baek C."/>
        </authorList>
    </citation>
    <scope>NUCLEOTIDE SEQUENCE [LARGE SCALE GENOMIC DNA]</scope>
    <source>
        <strain evidence="8 9">HYN0049</strain>
    </source>
</reference>
<dbReference type="InterPro" id="IPR036291">
    <property type="entry name" value="NAD(P)-bd_dom_sf"/>
</dbReference>
<sequence>MPGILKLLRFYMKHGKMKILITESENFSAEALRILSEKFEVHQKDLHTVAALGECIADYDVLFIRLRFKIDKAILSKAPKLRFILTATTGLDHVDTDFFEANGGTIISLKGQSDFLNTIPSTAEHTWALLMALIKRIPSSFNDVKTGNWNRDAFKGHNLKGMKLGILGLGRVGSQVANYANAFGMAVSYYDLAVKSCTVNSFKDPELLFSWADAVCIHIPGDVKNQLYLNHKLLACCKPGAILVNTSRGNVWDENEVARLLTAGHLSGVATDVLSDEYSRINLNPLVKLAIDNQNIIITPHIAGATFESMQMTENFIAENFIKQLS</sequence>
<evidence type="ECO:0000256" key="2">
    <source>
        <dbReference type="ARBA" id="ARBA00022605"/>
    </source>
</evidence>
<dbReference type="OrthoDB" id="9805416at2"/>
<dbReference type="SUPFAM" id="SSF52283">
    <property type="entry name" value="Formate/glycerate dehydrogenase catalytic domain-like"/>
    <property type="match status" value="1"/>
</dbReference>
<dbReference type="AlphaFoldDB" id="A0A2S1SGX6"/>
<evidence type="ECO:0000256" key="5">
    <source>
        <dbReference type="RuleBase" id="RU003719"/>
    </source>
</evidence>
<evidence type="ECO:0000256" key="1">
    <source>
        <dbReference type="ARBA" id="ARBA00005854"/>
    </source>
</evidence>
<proteinExistence type="inferred from homology"/>
<dbReference type="InterPro" id="IPR050857">
    <property type="entry name" value="D-2-hydroxyacid_DH"/>
</dbReference>
<dbReference type="EMBL" id="CP029187">
    <property type="protein sequence ID" value="AWI25664.1"/>
    <property type="molecule type" value="Genomic_DNA"/>
</dbReference>
<comment type="similarity">
    <text evidence="1 5">Belongs to the D-isomer specific 2-hydroxyacid dehydrogenase family.</text>
</comment>
<dbReference type="Pfam" id="PF02826">
    <property type="entry name" value="2-Hacid_dh_C"/>
    <property type="match status" value="1"/>
</dbReference>
<dbReference type="SUPFAM" id="SSF51735">
    <property type="entry name" value="NAD(P)-binding Rossmann-fold domains"/>
    <property type="match status" value="1"/>
</dbReference>
<dbReference type="GO" id="GO:0008652">
    <property type="term" value="P:amino acid biosynthetic process"/>
    <property type="evidence" value="ECO:0007669"/>
    <property type="project" value="UniProtKB-KW"/>
</dbReference>
<evidence type="ECO:0000259" key="7">
    <source>
        <dbReference type="Pfam" id="PF02826"/>
    </source>
</evidence>
<keyword evidence="9" id="KW-1185">Reference proteome</keyword>
<evidence type="ECO:0000313" key="9">
    <source>
        <dbReference type="Proteomes" id="UP000244937"/>
    </source>
</evidence>
<dbReference type="InterPro" id="IPR029752">
    <property type="entry name" value="D-isomer_DH_CS1"/>
</dbReference>
<evidence type="ECO:0000256" key="4">
    <source>
        <dbReference type="ARBA" id="ARBA00023027"/>
    </source>
</evidence>
<dbReference type="InterPro" id="IPR006140">
    <property type="entry name" value="D-isomer_DH_NAD-bd"/>
</dbReference>
<dbReference type="Pfam" id="PF00389">
    <property type="entry name" value="2-Hacid_dh"/>
    <property type="match status" value="1"/>
</dbReference>
<evidence type="ECO:0008006" key="10">
    <source>
        <dbReference type="Google" id="ProtNLM"/>
    </source>
</evidence>
<evidence type="ECO:0000256" key="3">
    <source>
        <dbReference type="ARBA" id="ARBA00023002"/>
    </source>
</evidence>
<gene>
    <name evidence="8" type="ORF">HYN49_06995</name>
</gene>
<keyword evidence="4" id="KW-0520">NAD</keyword>
<feature type="domain" description="D-isomer specific 2-hydroxyacid dehydrogenase NAD-binding" evidence="7">
    <location>
        <begin position="128"/>
        <end position="303"/>
    </location>
</feature>
<name>A0A2S1SGX6_9FLAO</name>
<dbReference type="Proteomes" id="UP000244937">
    <property type="component" value="Chromosome"/>
</dbReference>
<dbReference type="PROSITE" id="PS00065">
    <property type="entry name" value="D_2_HYDROXYACID_DH_1"/>
    <property type="match status" value="1"/>
</dbReference>
<evidence type="ECO:0000313" key="8">
    <source>
        <dbReference type="EMBL" id="AWI25664.1"/>
    </source>
</evidence>
<keyword evidence="2" id="KW-0028">Amino-acid biosynthesis</keyword>
<evidence type="ECO:0000259" key="6">
    <source>
        <dbReference type="Pfam" id="PF00389"/>
    </source>
</evidence>
<dbReference type="Gene3D" id="3.40.50.720">
    <property type="entry name" value="NAD(P)-binding Rossmann-like Domain"/>
    <property type="match status" value="2"/>
</dbReference>
<dbReference type="GO" id="GO:0051287">
    <property type="term" value="F:NAD binding"/>
    <property type="evidence" value="ECO:0007669"/>
    <property type="project" value="InterPro"/>
</dbReference>
<accession>A0A2S1SGX6</accession>
<dbReference type="PANTHER" id="PTHR42789">
    <property type="entry name" value="D-ISOMER SPECIFIC 2-HYDROXYACID DEHYDROGENASE FAMILY PROTEIN (AFU_ORTHOLOGUE AFUA_6G10090)"/>
    <property type="match status" value="1"/>
</dbReference>
<dbReference type="GO" id="GO:0016616">
    <property type="term" value="F:oxidoreductase activity, acting on the CH-OH group of donors, NAD or NADP as acceptor"/>
    <property type="evidence" value="ECO:0007669"/>
    <property type="project" value="InterPro"/>
</dbReference>
<organism evidence="8 9">
    <name type="scientific">Flavobacterium pallidum</name>
    <dbReference type="NCBI Taxonomy" id="2172098"/>
    <lineage>
        <taxon>Bacteria</taxon>
        <taxon>Pseudomonadati</taxon>
        <taxon>Bacteroidota</taxon>
        <taxon>Flavobacteriia</taxon>
        <taxon>Flavobacteriales</taxon>
        <taxon>Flavobacteriaceae</taxon>
        <taxon>Flavobacterium</taxon>
    </lineage>
</organism>
<dbReference type="InterPro" id="IPR006139">
    <property type="entry name" value="D-isomer_2_OHA_DH_cat_dom"/>
</dbReference>
<protein>
    <recommendedName>
        <fullName evidence="10">Hydroxyacid dehydrogenase</fullName>
    </recommendedName>
</protein>
<keyword evidence="3 5" id="KW-0560">Oxidoreductase</keyword>